<protein>
    <recommendedName>
        <fullName evidence="1">Integrase zinc-binding domain-containing protein</fullName>
    </recommendedName>
</protein>
<dbReference type="PANTHER" id="PTHR37984">
    <property type="entry name" value="PROTEIN CBG26694"/>
    <property type="match status" value="1"/>
</dbReference>
<dbReference type="Gene3D" id="1.10.340.70">
    <property type="match status" value="1"/>
</dbReference>
<evidence type="ECO:0000259" key="1">
    <source>
        <dbReference type="Pfam" id="PF17921"/>
    </source>
</evidence>
<dbReference type="InterPro" id="IPR041588">
    <property type="entry name" value="Integrase_H2C2"/>
</dbReference>
<dbReference type="FunFam" id="1.10.340.70:FF:000001">
    <property type="entry name" value="Retrovirus-related Pol polyprotein from transposon gypsy-like Protein"/>
    <property type="match status" value="1"/>
</dbReference>
<organism evidence="2 3">
    <name type="scientific">Austropuccinia psidii MF-1</name>
    <dbReference type="NCBI Taxonomy" id="1389203"/>
    <lineage>
        <taxon>Eukaryota</taxon>
        <taxon>Fungi</taxon>
        <taxon>Dikarya</taxon>
        <taxon>Basidiomycota</taxon>
        <taxon>Pucciniomycotina</taxon>
        <taxon>Pucciniomycetes</taxon>
        <taxon>Pucciniales</taxon>
        <taxon>Sphaerophragmiaceae</taxon>
        <taxon>Austropuccinia</taxon>
    </lineage>
</organism>
<accession>A0A9Q3IF05</accession>
<feature type="domain" description="Integrase zinc-binding" evidence="1">
    <location>
        <begin position="136"/>
        <end position="193"/>
    </location>
</feature>
<dbReference type="AlphaFoldDB" id="A0A9Q3IF05"/>
<dbReference type="OrthoDB" id="2507171at2759"/>
<dbReference type="Proteomes" id="UP000765509">
    <property type="component" value="Unassembled WGS sequence"/>
</dbReference>
<keyword evidence="3" id="KW-1185">Reference proteome</keyword>
<dbReference type="InterPro" id="IPR050951">
    <property type="entry name" value="Retrovirus_Pol_polyprotein"/>
</dbReference>
<gene>
    <name evidence="2" type="ORF">O181_076004</name>
</gene>
<dbReference type="PANTHER" id="PTHR37984:SF5">
    <property type="entry name" value="PROTEIN NYNRIN-LIKE"/>
    <property type="match status" value="1"/>
</dbReference>
<comment type="caution">
    <text evidence="2">The sequence shown here is derived from an EMBL/GenBank/DDBJ whole genome shotgun (WGS) entry which is preliminary data.</text>
</comment>
<evidence type="ECO:0000313" key="3">
    <source>
        <dbReference type="Proteomes" id="UP000765509"/>
    </source>
</evidence>
<sequence>MLRWQVATQEYRRNMTIVHKDGNIHKNADGLSRWPLPNNIDNPAYVPEEASPKIPIEGRSVTDLNPTFFEEVRHSYTQDKNCSILCQLRNKDCQENSLIHALDEVWKKSYDEGRFHLLVGLIYHRPKHTCVMTVVDISLINLVLKECHDSPFSGHLSEGRTREKVKTCIWWPMWQKDVAEYCKKNDRCQKANKSAGKRLGNMIKMQEPRRPWEIVHMDWVTGIPPGGDRCYNS</sequence>
<dbReference type="EMBL" id="AVOT02041021">
    <property type="protein sequence ID" value="MBW0536289.1"/>
    <property type="molecule type" value="Genomic_DNA"/>
</dbReference>
<evidence type="ECO:0000313" key="2">
    <source>
        <dbReference type="EMBL" id="MBW0536289.1"/>
    </source>
</evidence>
<dbReference type="Pfam" id="PF17921">
    <property type="entry name" value="Integrase_H2C2"/>
    <property type="match status" value="1"/>
</dbReference>
<name>A0A9Q3IF05_9BASI</name>
<proteinExistence type="predicted"/>
<reference evidence="2" key="1">
    <citation type="submission" date="2021-03" db="EMBL/GenBank/DDBJ databases">
        <title>Draft genome sequence of rust myrtle Austropuccinia psidii MF-1, a brazilian biotype.</title>
        <authorList>
            <person name="Quecine M.C."/>
            <person name="Pachon D.M.R."/>
            <person name="Bonatelli M.L."/>
            <person name="Correr F.H."/>
            <person name="Franceschini L.M."/>
            <person name="Leite T.F."/>
            <person name="Margarido G.R.A."/>
            <person name="Almeida C.A."/>
            <person name="Ferrarezi J.A."/>
            <person name="Labate C.A."/>
        </authorList>
    </citation>
    <scope>NUCLEOTIDE SEQUENCE</scope>
    <source>
        <strain evidence="2">MF-1</strain>
    </source>
</reference>